<evidence type="ECO:0000313" key="1">
    <source>
        <dbReference type="EMBL" id="JAP39493.1"/>
    </source>
</evidence>
<name>A0A0X3NJ80_SCHSO</name>
<dbReference type="AlphaFoldDB" id="A0A0X3NJ80"/>
<proteinExistence type="predicted"/>
<dbReference type="EMBL" id="GEEE01023732">
    <property type="protein sequence ID" value="JAP39493.1"/>
    <property type="molecule type" value="Transcribed_RNA"/>
</dbReference>
<evidence type="ECO:0008006" key="2">
    <source>
        <dbReference type="Google" id="ProtNLM"/>
    </source>
</evidence>
<organism evidence="1">
    <name type="scientific">Schistocephalus solidus</name>
    <name type="common">Tapeworm</name>
    <dbReference type="NCBI Taxonomy" id="70667"/>
    <lineage>
        <taxon>Eukaryota</taxon>
        <taxon>Metazoa</taxon>
        <taxon>Spiralia</taxon>
        <taxon>Lophotrochozoa</taxon>
        <taxon>Platyhelminthes</taxon>
        <taxon>Cestoda</taxon>
        <taxon>Eucestoda</taxon>
        <taxon>Diphyllobothriidea</taxon>
        <taxon>Diphyllobothriidae</taxon>
        <taxon>Schistocephalus</taxon>
    </lineage>
</organism>
<protein>
    <recommendedName>
        <fullName evidence="2">DUF4806 domain-containing protein</fullName>
    </recommendedName>
</protein>
<accession>A0A0X3NJ80</accession>
<dbReference type="EMBL" id="GEEE01019572">
    <property type="protein sequence ID" value="JAP43653.1"/>
    <property type="molecule type" value="Transcribed_RNA"/>
</dbReference>
<gene>
    <name evidence="1" type="ORF">TR88055</name>
</gene>
<sequence>MSILVLDASVSNSQSEFQEEMYRRLNILAKRQLQMQATQRRILTKLPTVELTQPTTSTAPIQMGIEIPVNPVAQPIASRAAFRDLDEWLLDPNFRRELESYLLCLGCQNTDDFIKRIFYAIFDDDIALELNFQGRKVQDALSGSTFY</sequence>
<reference evidence="1" key="1">
    <citation type="submission" date="2016-01" db="EMBL/GenBank/DDBJ databases">
        <title>Reference transcriptome for the parasite Schistocephalus solidus: insights into the molecular evolution of parasitism.</title>
        <authorList>
            <person name="Hebert F.O."/>
            <person name="Grambauer S."/>
            <person name="Barber I."/>
            <person name="Landry C.R."/>
            <person name="Aubin-Horth N."/>
        </authorList>
    </citation>
    <scope>NUCLEOTIDE SEQUENCE</scope>
</reference>